<dbReference type="InterPro" id="IPR027417">
    <property type="entry name" value="P-loop_NTPase"/>
</dbReference>
<reference evidence="2" key="1">
    <citation type="journal article" date="2021" name="Proc. Natl. Acad. Sci. U.S.A.">
        <title>A Catalog of Tens of Thousands of Viruses from Human Metagenomes Reveals Hidden Associations with Chronic Diseases.</title>
        <authorList>
            <person name="Tisza M.J."/>
            <person name="Buck C.B."/>
        </authorList>
    </citation>
    <scope>NUCLEOTIDE SEQUENCE</scope>
    <source>
        <strain evidence="2">Ct3Mm15</strain>
    </source>
</reference>
<dbReference type="SUPFAM" id="SSF52540">
    <property type="entry name" value="P-loop containing nucleoside triphosphate hydrolases"/>
    <property type="match status" value="1"/>
</dbReference>
<dbReference type="Pfam" id="PF03237">
    <property type="entry name" value="Terminase_6N"/>
    <property type="match status" value="1"/>
</dbReference>
<keyword evidence="1" id="KW-0812">Transmembrane</keyword>
<sequence>MDPWQNQLGQLILAKRADGKYAAGEGSAVISIPRQAGKTHLVGWTVYALCILFPGLTVLWTAHRTRTANETFTAMRGMSMKPTVAPFVQAVRAANGEQAVLFRNGSRILFGARESGFGRGFAGVDVLVFDEAQILSENAMSDMVPAMNASANGLVLMTGTPPRPKDPSEVFMNSRTDALSGNPDILYVEFSADDDVNPAGWKPKHVDWKQVAKANPSYPHRTGKQSIQRMRNLLSADDFRREALGVWDRVMKGTPAIPWDVWTSCQSPGMAAGPTRSFAVKFTADGSLVALAAASKLDKETVLVDSVRLCSAAEGLEWLVEFLTDEERLSATQQIVIEGKAGAGYLVDRLRAAGVRERVVWTPSTDQAITAHSMFLEAVRATRVVHRGDDELNREVENATIRKIGKTGGFGWQAPEGDTVAMLDAVTFAFWAARTSRRRPRGMVETVKVVEGGEPVTVKRRKRKVVVL</sequence>
<protein>
    <submittedName>
        <fullName evidence="2">Large Terminase</fullName>
    </submittedName>
</protein>
<evidence type="ECO:0000313" key="2">
    <source>
        <dbReference type="EMBL" id="DAE92543.1"/>
    </source>
</evidence>
<accession>A0A8S5RST4</accession>
<dbReference type="EMBL" id="BK057802">
    <property type="protein sequence ID" value="DAE92543.1"/>
    <property type="molecule type" value="Genomic_DNA"/>
</dbReference>
<proteinExistence type="predicted"/>
<organism evidence="2">
    <name type="scientific">Siphoviridae sp. ct3Mm15</name>
    <dbReference type="NCBI Taxonomy" id="2827558"/>
    <lineage>
        <taxon>Viruses</taxon>
        <taxon>Duplodnaviria</taxon>
        <taxon>Heunggongvirae</taxon>
        <taxon>Uroviricota</taxon>
        <taxon>Caudoviricetes</taxon>
    </lineage>
</organism>
<dbReference type="Gene3D" id="3.40.50.300">
    <property type="entry name" value="P-loop containing nucleotide triphosphate hydrolases"/>
    <property type="match status" value="1"/>
</dbReference>
<name>A0A8S5RST4_9CAUD</name>
<keyword evidence="1" id="KW-0472">Membrane</keyword>
<feature type="transmembrane region" description="Helical" evidence="1">
    <location>
        <begin position="41"/>
        <end position="62"/>
    </location>
</feature>
<keyword evidence="1" id="KW-1133">Transmembrane helix</keyword>
<evidence type="ECO:0000256" key="1">
    <source>
        <dbReference type="SAM" id="Phobius"/>
    </source>
</evidence>